<dbReference type="HOGENOM" id="CLU_2012051_0_0_9"/>
<sequence>MDINDDFKLRIDVTFSNKNMPNEALSWLKDKYYNHAGSKTEFIRKLIISLYKSEQKVNKNTNQEIKHEKKQDLKEEVLGYVIKNLKEDDFEIKEDKKEDQLIKDVSKEQARTQDIILDQLNNL</sequence>
<dbReference type="EMBL" id="CP003359">
    <property type="protein sequence ID" value="AGB40064.1"/>
    <property type="molecule type" value="Genomic_DNA"/>
</dbReference>
<accession>L0K6S0</accession>
<dbReference type="RefSeq" id="WP_015325792.1">
    <property type="nucleotide sequence ID" value="NC_019978.1"/>
</dbReference>
<dbReference type="Proteomes" id="UP000010880">
    <property type="component" value="Chromosome"/>
</dbReference>
<name>L0K6S0_HALHC</name>
<proteinExistence type="predicted"/>
<protein>
    <submittedName>
        <fullName evidence="1">Uncharacterized protein</fullName>
    </submittedName>
</protein>
<keyword evidence="2" id="KW-1185">Reference proteome</keyword>
<gene>
    <name evidence="1" type="ordered locus">Halha_0038</name>
</gene>
<organism evidence="1 2">
    <name type="scientific">Halobacteroides halobius (strain ATCC 35273 / DSM 5150 / MD-1)</name>
    <dbReference type="NCBI Taxonomy" id="748449"/>
    <lineage>
        <taxon>Bacteria</taxon>
        <taxon>Bacillati</taxon>
        <taxon>Bacillota</taxon>
        <taxon>Clostridia</taxon>
        <taxon>Halanaerobiales</taxon>
        <taxon>Halobacteroidaceae</taxon>
        <taxon>Halobacteroides</taxon>
    </lineage>
</organism>
<evidence type="ECO:0000313" key="2">
    <source>
        <dbReference type="Proteomes" id="UP000010880"/>
    </source>
</evidence>
<reference evidence="2" key="1">
    <citation type="submission" date="2012-02" db="EMBL/GenBank/DDBJ databases">
        <title>The complete genome of Halobacteroides halobius DSM 5150.</title>
        <authorList>
            <person name="Lucas S."/>
            <person name="Copeland A."/>
            <person name="Lapidus A."/>
            <person name="Glavina del Rio T."/>
            <person name="Dalin E."/>
            <person name="Tice H."/>
            <person name="Bruce D."/>
            <person name="Goodwin L."/>
            <person name="Pitluck S."/>
            <person name="Peters L."/>
            <person name="Mikhailova N."/>
            <person name="Gu W."/>
            <person name="Kyrpides N."/>
            <person name="Mavromatis K."/>
            <person name="Ivanova N."/>
            <person name="Brettin T."/>
            <person name="Detter J.C."/>
            <person name="Han C."/>
            <person name="Larimer F."/>
            <person name="Land M."/>
            <person name="Hauser L."/>
            <person name="Markowitz V."/>
            <person name="Cheng J.-F."/>
            <person name="Hugenholtz P."/>
            <person name="Woyke T."/>
            <person name="Wu D."/>
            <person name="Tindall B."/>
            <person name="Pomrenke H."/>
            <person name="Brambilla E."/>
            <person name="Klenk H.-P."/>
            <person name="Eisen J.A."/>
        </authorList>
    </citation>
    <scope>NUCLEOTIDE SEQUENCE [LARGE SCALE GENOMIC DNA]</scope>
    <source>
        <strain evidence="2">ATCC 35273 / DSM 5150 / MD-1</strain>
    </source>
</reference>
<dbReference type="AlphaFoldDB" id="L0K6S0"/>
<dbReference type="KEGG" id="hhl:Halha_0038"/>
<evidence type="ECO:0000313" key="1">
    <source>
        <dbReference type="EMBL" id="AGB40064.1"/>
    </source>
</evidence>